<comment type="similarity">
    <text evidence="1">Belongs to the CvfB family.</text>
</comment>
<comment type="caution">
    <text evidence="3">The sequence shown here is derived from an EMBL/GenBank/DDBJ whole genome shotgun (WGS) entry which is preliminary data.</text>
</comment>
<dbReference type="PROSITE" id="PS50126">
    <property type="entry name" value="S1"/>
    <property type="match status" value="1"/>
</dbReference>
<dbReference type="RefSeq" id="WP_128674895.1">
    <property type="nucleotide sequence ID" value="NZ_RRCO01000006.1"/>
</dbReference>
<dbReference type="PANTHER" id="PTHR37296:SF1">
    <property type="entry name" value="CONSERVED VIRULENCE FACTOR B"/>
    <property type="match status" value="1"/>
</dbReference>
<dbReference type="SUPFAM" id="SSF50249">
    <property type="entry name" value="Nucleic acid-binding proteins"/>
    <property type="match status" value="1"/>
</dbReference>
<gene>
    <name evidence="3" type="ORF">EHV10_12265</name>
</gene>
<dbReference type="Pfam" id="PF17783">
    <property type="entry name" value="WHD_CvfB"/>
    <property type="match status" value="1"/>
</dbReference>
<organism evidence="3 4">
    <name type="scientific">Lachnoanaerobaculum gingivalis</name>
    <dbReference type="NCBI Taxonomy" id="2490855"/>
    <lineage>
        <taxon>Bacteria</taxon>
        <taxon>Bacillati</taxon>
        <taxon>Bacillota</taxon>
        <taxon>Clostridia</taxon>
        <taxon>Lachnospirales</taxon>
        <taxon>Lachnospiraceae</taxon>
        <taxon>Lachnoanaerobaculum</taxon>
    </lineage>
</organism>
<evidence type="ECO:0000313" key="3">
    <source>
        <dbReference type="EMBL" id="RRJ24555.1"/>
    </source>
</evidence>
<dbReference type="OrthoDB" id="9801597at2"/>
<feature type="domain" description="S1 motif" evidence="2">
    <location>
        <begin position="143"/>
        <end position="203"/>
    </location>
</feature>
<dbReference type="InterPro" id="IPR048587">
    <property type="entry name" value="CvfB_S1_3rd"/>
</dbReference>
<evidence type="ECO:0000313" key="4">
    <source>
        <dbReference type="Proteomes" id="UP000272490"/>
    </source>
</evidence>
<dbReference type="Gene3D" id="2.40.50.140">
    <property type="entry name" value="Nucleic acid-binding proteins"/>
    <property type="match status" value="3"/>
</dbReference>
<dbReference type="InterPro" id="IPR039566">
    <property type="entry name" value="CvfB_S1_st"/>
</dbReference>
<accession>A0A3P3QTX9</accession>
<protein>
    <submittedName>
        <fullName evidence="3">S1 RNA-binding domain-containing protein</fullName>
    </submittedName>
</protein>
<keyword evidence="4" id="KW-1185">Reference proteome</keyword>
<dbReference type="EMBL" id="RRCO01000006">
    <property type="protein sequence ID" value="RRJ24555.1"/>
    <property type="molecule type" value="Genomic_DNA"/>
</dbReference>
<dbReference type="Proteomes" id="UP000272490">
    <property type="component" value="Unassembled WGS sequence"/>
</dbReference>
<evidence type="ECO:0000259" key="2">
    <source>
        <dbReference type="PROSITE" id="PS50126"/>
    </source>
</evidence>
<dbReference type="PANTHER" id="PTHR37296">
    <property type="entry name" value="CONSERVED VIRULENCE FACTOR B"/>
    <property type="match status" value="1"/>
</dbReference>
<dbReference type="InterPro" id="IPR036388">
    <property type="entry name" value="WH-like_DNA-bd_sf"/>
</dbReference>
<dbReference type="Gene3D" id="1.10.10.10">
    <property type="entry name" value="Winged helix-like DNA-binding domain superfamily/Winged helix DNA-binding domain"/>
    <property type="match status" value="1"/>
</dbReference>
<dbReference type="GO" id="GO:0003676">
    <property type="term" value="F:nucleic acid binding"/>
    <property type="evidence" value="ECO:0007669"/>
    <property type="project" value="InterPro"/>
</dbReference>
<reference evidence="3 4" key="1">
    <citation type="submission" date="2018-11" db="EMBL/GenBank/DDBJ databases">
        <title>Genome sequencing of Lachnoanaerobaculum sp. KCOM 2030 (= ChDC B114).</title>
        <authorList>
            <person name="Kook J.-K."/>
            <person name="Park S.-N."/>
            <person name="Lim Y.K."/>
        </authorList>
    </citation>
    <scope>NUCLEOTIDE SEQUENCE [LARGE SCALE GENOMIC DNA]</scope>
    <source>
        <strain evidence="3 4">KCOM 2030</strain>
    </source>
</reference>
<dbReference type="SMART" id="SM00316">
    <property type="entry name" value="S1"/>
    <property type="match status" value="3"/>
</dbReference>
<sequence length="274" mass="30836">MELGKIQSLKVDRKKDFGVYLTDGNGEDVLLPMKEVPEGCEVGSEIEVFVYRDSKDRLIATTRRPKILVGEVGRLQVKSTTGIGAFLDIGLERDVLLPFKETVNKVKEGDEILVYLYVDKSNRLAASAKVYSHLSPNSPYKKDDEVVGTVFEIKKMGIFVAVDDKYNGMIPPNESFEDIKIGDRLDMRVIRVREDGKLDLSPRKKAYRQLLTDADVLYNIIENRGGSLGFDESVSPDRIKAELKLSKNAFKRAVGHLLKEGRIEITDGDIRIKQ</sequence>
<dbReference type="InterPro" id="IPR014464">
    <property type="entry name" value="CvfB_fam"/>
</dbReference>
<dbReference type="InterPro" id="IPR040764">
    <property type="entry name" value="CvfB_WH"/>
</dbReference>
<dbReference type="PIRSF" id="PIRSF012524">
    <property type="entry name" value="YitL_S1"/>
    <property type="match status" value="1"/>
</dbReference>
<proteinExistence type="inferred from homology"/>
<dbReference type="Pfam" id="PF21543">
    <property type="entry name" value="CvfB_2nd"/>
    <property type="match status" value="1"/>
</dbReference>
<dbReference type="Pfam" id="PF13509">
    <property type="entry name" value="S1_2"/>
    <property type="match status" value="2"/>
</dbReference>
<dbReference type="AlphaFoldDB" id="A0A3P3QTX9"/>
<dbReference type="InterPro" id="IPR003029">
    <property type="entry name" value="S1_domain"/>
</dbReference>
<dbReference type="InterPro" id="IPR012340">
    <property type="entry name" value="NA-bd_OB-fold"/>
</dbReference>
<evidence type="ECO:0000256" key="1">
    <source>
        <dbReference type="PIRNR" id="PIRNR012524"/>
    </source>
</evidence>
<name>A0A3P3QTX9_9FIRM</name>